<protein>
    <submittedName>
        <fullName evidence="2">Alpha/beta hydrolase</fullName>
    </submittedName>
</protein>
<dbReference type="Pfam" id="PF12697">
    <property type="entry name" value="Abhydrolase_6"/>
    <property type="match status" value="1"/>
</dbReference>
<dbReference type="RefSeq" id="WP_369045579.1">
    <property type="nucleotide sequence ID" value="NZ_CP163302.1"/>
</dbReference>
<reference evidence="2" key="1">
    <citation type="submission" date="2024-07" db="EMBL/GenBank/DDBJ databases">
        <authorList>
            <person name="fu j."/>
        </authorList>
    </citation>
    <scope>NUCLEOTIDE SEQUENCE</scope>
    <source>
        <strain evidence="2">P10A9</strain>
    </source>
</reference>
<keyword evidence="2" id="KW-0378">Hydrolase</keyword>
<sequence length="305" mass="32056">MSAQAATGTAAGPATVRRPATIREAALRSALDAIRQLPPRSAAAAALPFFMSVGPRRTVQTEEEHTHLISERSRIPVPGLHGKGGEAVAYAWGSGDRPVLLVHGWGGRASQFAALVQELRYAGVAAVAFDAPAHGDAPGRGTYILDFIGAMAELERRHGPFRAVVAHSFGSLAALVAISEGLVADRVVTVSGMADADHLVASFAAAAGLGPAAAAALRERFARRIFPLEPDVYGRFSAVQRPLPESVPLLVVHDAADRRVPLTEADRLVAANAGHASQFSTRGLGHQRILADERVLTEITRFISG</sequence>
<dbReference type="InterPro" id="IPR000073">
    <property type="entry name" value="AB_hydrolase_1"/>
</dbReference>
<accession>A0AB39L467</accession>
<dbReference type="InterPro" id="IPR029058">
    <property type="entry name" value="AB_hydrolase_fold"/>
</dbReference>
<dbReference type="Gene3D" id="3.40.50.1820">
    <property type="entry name" value="alpha/beta hydrolase"/>
    <property type="match status" value="1"/>
</dbReference>
<evidence type="ECO:0000313" key="2">
    <source>
        <dbReference type="EMBL" id="XDP44979.1"/>
    </source>
</evidence>
<name>A0AB39L467_9MICC</name>
<dbReference type="SUPFAM" id="SSF53474">
    <property type="entry name" value="alpha/beta-Hydrolases"/>
    <property type="match status" value="1"/>
</dbReference>
<gene>
    <name evidence="2" type="ORF">AB5L97_17185</name>
</gene>
<dbReference type="KEGG" id="spue:AB5L97_17185"/>
<dbReference type="GO" id="GO:0016787">
    <property type="term" value="F:hydrolase activity"/>
    <property type="evidence" value="ECO:0007669"/>
    <property type="project" value="UniProtKB-KW"/>
</dbReference>
<organism evidence="2">
    <name type="scientific">Sinomonas puerhi</name>
    <dbReference type="NCBI Taxonomy" id="3238584"/>
    <lineage>
        <taxon>Bacteria</taxon>
        <taxon>Bacillati</taxon>
        <taxon>Actinomycetota</taxon>
        <taxon>Actinomycetes</taxon>
        <taxon>Micrococcales</taxon>
        <taxon>Micrococcaceae</taxon>
        <taxon>Sinomonas</taxon>
    </lineage>
</organism>
<dbReference type="AlphaFoldDB" id="A0AB39L467"/>
<proteinExistence type="predicted"/>
<feature type="domain" description="AB hydrolase-1" evidence="1">
    <location>
        <begin position="99"/>
        <end position="275"/>
    </location>
</feature>
<dbReference type="EMBL" id="CP163302">
    <property type="protein sequence ID" value="XDP44979.1"/>
    <property type="molecule type" value="Genomic_DNA"/>
</dbReference>
<evidence type="ECO:0000259" key="1">
    <source>
        <dbReference type="Pfam" id="PF12697"/>
    </source>
</evidence>